<proteinExistence type="predicted"/>
<dbReference type="Proteomes" id="UP000249013">
    <property type="component" value="Chromosome 1"/>
</dbReference>
<sequence>MLYLGQVIASPLLLLEVQLKGGDFYGLSCFVS</sequence>
<dbReference type="EMBL" id="LS483409">
    <property type="protein sequence ID" value="SQG80525.1"/>
    <property type="molecule type" value="Genomic_DNA"/>
</dbReference>
<dbReference type="EMBL" id="LS483409">
    <property type="protein sequence ID" value="SQG80348.1"/>
    <property type="molecule type" value="Genomic_DNA"/>
</dbReference>
<gene>
    <name evidence="1" type="ORF">NCTC13773_02177</name>
    <name evidence="2" type="ORF">NCTC13773_02357</name>
</gene>
<evidence type="ECO:0000313" key="2">
    <source>
        <dbReference type="EMBL" id="SQG80525.1"/>
    </source>
</evidence>
<evidence type="ECO:0000313" key="3">
    <source>
        <dbReference type="Proteomes" id="UP000249013"/>
    </source>
</evidence>
<dbReference type="AlphaFoldDB" id="A0AA94M5J6"/>
<evidence type="ECO:0000313" key="1">
    <source>
        <dbReference type="EMBL" id="SQG80348.1"/>
    </source>
</evidence>
<name>A0AA94M5J6_9STRE</name>
<reference evidence="2 3" key="1">
    <citation type="submission" date="2018-06" db="EMBL/GenBank/DDBJ databases">
        <authorList>
            <consortium name="Pathogen Informatics"/>
            <person name="Doyle S."/>
        </authorList>
    </citation>
    <scope>NUCLEOTIDE SEQUENCE [LARGE SCALE GENOMIC DNA]</scope>
    <source>
        <strain evidence="2 3">NCTC13773</strain>
    </source>
</reference>
<accession>A0AA94M5J6</accession>
<protein>
    <submittedName>
        <fullName evidence="2">Uncharacterized protein</fullName>
    </submittedName>
</protein>
<organism evidence="2 3">
    <name type="scientific">Streptococcus gallolyticus</name>
    <dbReference type="NCBI Taxonomy" id="315405"/>
    <lineage>
        <taxon>Bacteria</taxon>
        <taxon>Bacillati</taxon>
        <taxon>Bacillota</taxon>
        <taxon>Bacilli</taxon>
        <taxon>Lactobacillales</taxon>
        <taxon>Streptococcaceae</taxon>
        <taxon>Streptococcus</taxon>
    </lineage>
</organism>